<dbReference type="EMBL" id="QSFX01000008">
    <property type="protein sequence ID" value="RHA89878.1"/>
    <property type="molecule type" value="Genomic_DNA"/>
</dbReference>
<evidence type="ECO:0000256" key="2">
    <source>
        <dbReference type="SAM" id="Phobius"/>
    </source>
</evidence>
<protein>
    <submittedName>
        <fullName evidence="3">Uncharacterized protein</fullName>
    </submittedName>
</protein>
<keyword evidence="1" id="KW-0175">Coiled coil</keyword>
<dbReference type="Proteomes" id="UP000283492">
    <property type="component" value="Unassembled WGS sequence"/>
</dbReference>
<gene>
    <name evidence="3" type="ORF">DW914_06565</name>
</gene>
<accession>A0A3R6EXQ9</accession>
<reference evidence="3 4" key="1">
    <citation type="submission" date="2018-08" db="EMBL/GenBank/DDBJ databases">
        <title>A genome reference for cultivated species of the human gut microbiota.</title>
        <authorList>
            <person name="Zou Y."/>
            <person name="Xue W."/>
            <person name="Luo G."/>
        </authorList>
    </citation>
    <scope>NUCLEOTIDE SEQUENCE [LARGE SCALE GENOMIC DNA]</scope>
    <source>
        <strain evidence="3 4">AM42-1AC</strain>
    </source>
</reference>
<keyword evidence="2" id="KW-1133">Transmembrane helix</keyword>
<evidence type="ECO:0000256" key="1">
    <source>
        <dbReference type="SAM" id="Coils"/>
    </source>
</evidence>
<feature type="transmembrane region" description="Helical" evidence="2">
    <location>
        <begin position="20"/>
        <end position="42"/>
    </location>
</feature>
<keyword evidence="2" id="KW-0812">Transmembrane</keyword>
<feature type="coiled-coil region" evidence="1">
    <location>
        <begin position="133"/>
        <end position="179"/>
    </location>
</feature>
<keyword evidence="2" id="KW-0472">Membrane</keyword>
<comment type="caution">
    <text evidence="3">The sequence shown here is derived from an EMBL/GenBank/DDBJ whole genome shotgun (WGS) entry which is preliminary data.</text>
</comment>
<proteinExistence type="predicted"/>
<sequence length="359" mass="40803">MKILDLKKKDDEKAKPSKQILITGAVIIAAMIITIIIIYFLILPGYKKKIVDDVLYGDISDDVVTETTTEVDNAYAAAELKDEISKYVANYFTTTNIEEYLSDENVEQLADLIIKSLKDAGLLEQKDNSDEIRQSIMDQLKELLEQNNLTNEEKYELLKERFEKELKELQEKDTLTEKEFQSVISIINSLKDSTATDFESLKTEIIKQLTSNKELSDEEIAAIKKALEEMAEQNKKDLSDFKKYLEDEVVPGIQQTINENTQNIENNTNSITQNTQDIHNNTTSISKNSQDIQNNVTSISNLIASFNGMQTDVSNINNQVSILYDRLNNCSVKYENNHFYATFDEGGADPVTKKLDFAE</sequence>
<evidence type="ECO:0000313" key="4">
    <source>
        <dbReference type="Proteomes" id="UP000283492"/>
    </source>
</evidence>
<dbReference type="RefSeq" id="WP_118580716.1">
    <property type="nucleotide sequence ID" value="NZ_CABJFX010000008.1"/>
</dbReference>
<dbReference type="Gene3D" id="1.20.5.340">
    <property type="match status" value="1"/>
</dbReference>
<name>A0A3R6EXQ9_9FIRM</name>
<feature type="coiled-coil region" evidence="1">
    <location>
        <begin position="206"/>
        <end position="236"/>
    </location>
</feature>
<organism evidence="3 4">
    <name type="scientific">Roseburia inulinivorans</name>
    <dbReference type="NCBI Taxonomy" id="360807"/>
    <lineage>
        <taxon>Bacteria</taxon>
        <taxon>Bacillati</taxon>
        <taxon>Bacillota</taxon>
        <taxon>Clostridia</taxon>
        <taxon>Lachnospirales</taxon>
        <taxon>Lachnospiraceae</taxon>
        <taxon>Roseburia</taxon>
    </lineage>
</organism>
<evidence type="ECO:0000313" key="3">
    <source>
        <dbReference type="EMBL" id="RHA89878.1"/>
    </source>
</evidence>
<dbReference type="AlphaFoldDB" id="A0A3R6EXQ9"/>